<dbReference type="GO" id="GO:1901031">
    <property type="term" value="P:regulation of response to reactive oxygen species"/>
    <property type="evidence" value="ECO:0007669"/>
    <property type="project" value="InterPro"/>
</dbReference>
<dbReference type="SUPFAM" id="SSF52833">
    <property type="entry name" value="Thioredoxin-like"/>
    <property type="match status" value="2"/>
</dbReference>
<protein>
    <recommendedName>
        <fullName evidence="7">Thioredoxin domain-containing protein</fullName>
    </recommendedName>
</protein>
<keyword evidence="6" id="KW-0732">Signal</keyword>
<keyword evidence="5" id="KW-0812">Transmembrane</keyword>
<organism evidence="8 9">
    <name type="scientific">Caenorhabditis auriculariae</name>
    <dbReference type="NCBI Taxonomy" id="2777116"/>
    <lineage>
        <taxon>Eukaryota</taxon>
        <taxon>Metazoa</taxon>
        <taxon>Ecdysozoa</taxon>
        <taxon>Nematoda</taxon>
        <taxon>Chromadorea</taxon>
        <taxon>Rhabditida</taxon>
        <taxon>Rhabditina</taxon>
        <taxon>Rhabditomorpha</taxon>
        <taxon>Rhabditoidea</taxon>
        <taxon>Rhabditidae</taxon>
        <taxon>Peloderinae</taxon>
        <taxon>Caenorhabditis</taxon>
    </lineage>
</organism>
<evidence type="ECO:0000256" key="6">
    <source>
        <dbReference type="SAM" id="SignalP"/>
    </source>
</evidence>
<feature type="region of interest" description="Disordered" evidence="4">
    <location>
        <begin position="24"/>
        <end position="73"/>
    </location>
</feature>
<comment type="subcellular location">
    <subcellularLocation>
        <location evidence="1">Cytoplasm</location>
    </subcellularLocation>
</comment>
<dbReference type="GO" id="GO:0016239">
    <property type="term" value="P:positive regulation of macroautophagy"/>
    <property type="evidence" value="ECO:0007669"/>
    <property type="project" value="TreeGrafter"/>
</dbReference>
<evidence type="ECO:0000256" key="4">
    <source>
        <dbReference type="SAM" id="MobiDB-lite"/>
    </source>
</evidence>
<feature type="signal peptide" evidence="6">
    <location>
        <begin position="1"/>
        <end position="18"/>
    </location>
</feature>
<feature type="compositionally biased region" description="Low complexity" evidence="4">
    <location>
        <begin position="619"/>
        <end position="629"/>
    </location>
</feature>
<dbReference type="GO" id="GO:0005737">
    <property type="term" value="C:cytoplasm"/>
    <property type="evidence" value="ECO:0007669"/>
    <property type="project" value="UniProtKB-SubCell"/>
</dbReference>
<comment type="caution">
    <text evidence="8">The sequence shown here is derived from an EMBL/GenBank/DDBJ whole genome shotgun (WGS) entry which is preliminary data.</text>
</comment>
<evidence type="ECO:0000313" key="9">
    <source>
        <dbReference type="Proteomes" id="UP000835052"/>
    </source>
</evidence>
<feature type="domain" description="Thioredoxin" evidence="7">
    <location>
        <begin position="183"/>
        <end position="284"/>
    </location>
</feature>
<dbReference type="InterPro" id="IPR013766">
    <property type="entry name" value="Thioredoxin_domain"/>
</dbReference>
<proteinExistence type="inferred from homology"/>
<dbReference type="SUPFAM" id="SSF69118">
    <property type="entry name" value="AhpD-like"/>
    <property type="match status" value="1"/>
</dbReference>
<dbReference type="OrthoDB" id="10264505at2759"/>
<feature type="region of interest" description="Disordered" evidence="4">
    <location>
        <begin position="607"/>
        <end position="636"/>
    </location>
</feature>
<name>A0A8S1HJW9_9PELO</name>
<evidence type="ECO:0000256" key="2">
    <source>
        <dbReference type="ARBA" id="ARBA00008350"/>
    </source>
</evidence>
<accession>A0A8S1HJW9</accession>
<dbReference type="GO" id="GO:0016684">
    <property type="term" value="F:oxidoreductase activity, acting on peroxide as acceptor"/>
    <property type="evidence" value="ECO:0007669"/>
    <property type="project" value="TreeGrafter"/>
</dbReference>
<dbReference type="EMBL" id="CAJGYM010000047">
    <property type="protein sequence ID" value="CAD6194748.1"/>
    <property type="molecule type" value="Genomic_DNA"/>
</dbReference>
<reference evidence="8" key="1">
    <citation type="submission" date="2020-10" db="EMBL/GenBank/DDBJ databases">
        <authorList>
            <person name="Kikuchi T."/>
        </authorList>
    </citation>
    <scope>NUCLEOTIDE SEQUENCE</scope>
    <source>
        <strain evidence="8">NKZ352</strain>
    </source>
</reference>
<dbReference type="PANTHER" id="PTHR12474:SF0">
    <property type="entry name" value="SESTRIN HOMOLOG"/>
    <property type="match status" value="1"/>
</dbReference>
<dbReference type="InterPro" id="IPR006730">
    <property type="entry name" value="Sestrin"/>
</dbReference>
<keyword evidence="9" id="KW-1185">Reference proteome</keyword>
<evidence type="ECO:0000256" key="3">
    <source>
        <dbReference type="ARBA" id="ARBA00022490"/>
    </source>
</evidence>
<keyword evidence="5" id="KW-0472">Membrane</keyword>
<evidence type="ECO:0000256" key="5">
    <source>
        <dbReference type="SAM" id="Phobius"/>
    </source>
</evidence>
<dbReference type="InterPro" id="IPR029032">
    <property type="entry name" value="AhpD-like"/>
</dbReference>
<dbReference type="GO" id="GO:1904262">
    <property type="term" value="P:negative regulation of TORC1 signaling"/>
    <property type="evidence" value="ECO:0007669"/>
    <property type="project" value="TreeGrafter"/>
</dbReference>
<dbReference type="Gene3D" id="3.40.30.10">
    <property type="entry name" value="Glutaredoxin"/>
    <property type="match status" value="2"/>
</dbReference>
<feature type="compositionally biased region" description="Polar residues" evidence="4">
    <location>
        <begin position="607"/>
        <end position="618"/>
    </location>
</feature>
<feature type="chain" id="PRO_5035831306" description="Thioredoxin domain-containing protein" evidence="6">
    <location>
        <begin position="19"/>
        <end position="821"/>
    </location>
</feature>
<dbReference type="GO" id="GO:1990253">
    <property type="term" value="P:cellular response to leucine starvation"/>
    <property type="evidence" value="ECO:0007669"/>
    <property type="project" value="TreeGrafter"/>
</dbReference>
<dbReference type="GO" id="GO:0005634">
    <property type="term" value="C:nucleus"/>
    <property type="evidence" value="ECO:0007669"/>
    <property type="project" value="InterPro"/>
</dbReference>
<gene>
    <name evidence="8" type="ORF">CAUJ_LOCUS10667</name>
</gene>
<dbReference type="GO" id="GO:0071233">
    <property type="term" value="P:cellular response to L-leucine"/>
    <property type="evidence" value="ECO:0007669"/>
    <property type="project" value="TreeGrafter"/>
</dbReference>
<dbReference type="AlphaFoldDB" id="A0A8S1HJW9"/>
<evidence type="ECO:0000256" key="1">
    <source>
        <dbReference type="ARBA" id="ARBA00004496"/>
    </source>
</evidence>
<evidence type="ECO:0000313" key="8">
    <source>
        <dbReference type="EMBL" id="CAD6194748.1"/>
    </source>
</evidence>
<keyword evidence="3" id="KW-0963">Cytoplasm</keyword>
<feature type="transmembrane region" description="Helical" evidence="5">
    <location>
        <begin position="325"/>
        <end position="344"/>
    </location>
</feature>
<dbReference type="Proteomes" id="UP000835052">
    <property type="component" value="Unassembled WGS sequence"/>
</dbReference>
<dbReference type="Pfam" id="PF04636">
    <property type="entry name" value="PA26"/>
    <property type="match status" value="1"/>
</dbReference>
<dbReference type="PANTHER" id="PTHR12474">
    <property type="entry name" value="P53 REGULATED PA26 NUCLEAR PROTEIN SESTRIN"/>
    <property type="match status" value="1"/>
</dbReference>
<sequence length="821" mass="93699">MRVASLLLLAVLLLQVEARKKDKNLKVTVADEVPPPKKAAKADKKSSARAASPPPPPPKNVQQHHVDDDNSIDDVDEDRIDEILRDATKNLVIFLYDGKVPCPTCAEALSEVEEIDDDIEATGYVQVVKTDDRAVARELGINTFPALVYFRRKNPILYDGDFKDSETVLRWLRSHDEVATLDLTDDNFETRTDSHSPDEGALDWFVMFYDADEGSCNSFIPLWETVAHKLRGLVNVGKVETSVNDDVSERFHIDDKDCPAFLLFHRGKVYRYKDSAKDVRSLTNFALHKYKEQRGHRVPEPPTAIEHLYEFTKEKVLDIMDDSQMMSVIGVGGLILVVAITLVVKAYPLKRRHENAPSENCLRRQELVRERKTRVRLRVGRNSATEYNNNNRFFGGVLSTGTRRNMPTSWEKIFDYTSQHNTYDDLLRQTINLIFYAPGALSPCVRHYIALMAATRHRCFFLIDLHRTEFLREGGDPDWLQGLTHSEPKLMALDELNMILAHQPWMCTANLINGLARLGSPSPATQWTLAELTQAVVIMAQTHVLCSFVYAIGDIEPTNLAPAEMQFLKCDDEEYVARNKENSQESIGEVEELLRRMENLETTVTEGAQHETTFNNAISDGSDSTGGDSPESDDREVDVSLPVFSTNPQFGYVDFNNRRDKSIKTFKIHEFSWDHGFNLISERNHDLGSLLDAKFALIQKLTYSFMGTYTDVNTRKYRMAVWNYIQALYGIRYDDYEYSEVNVLLDRPTKTFIKHVACSPHKLNEDLRHNVMNGFKISEKVHVILMVIEARLQATMLHFTRALTNFYTLTIPKGVHLRPLD</sequence>
<dbReference type="CDD" id="cd02961">
    <property type="entry name" value="PDI_a_family"/>
    <property type="match status" value="1"/>
</dbReference>
<comment type="similarity">
    <text evidence="2">Belongs to the sestrin family.</text>
</comment>
<dbReference type="InterPro" id="IPR036249">
    <property type="entry name" value="Thioredoxin-like_sf"/>
</dbReference>
<dbReference type="Pfam" id="PF00085">
    <property type="entry name" value="Thioredoxin"/>
    <property type="match status" value="1"/>
</dbReference>
<keyword evidence="5" id="KW-1133">Transmembrane helix</keyword>
<dbReference type="GO" id="GO:0070728">
    <property type="term" value="F:L-leucine binding"/>
    <property type="evidence" value="ECO:0007669"/>
    <property type="project" value="TreeGrafter"/>
</dbReference>
<evidence type="ECO:0000259" key="7">
    <source>
        <dbReference type="Pfam" id="PF00085"/>
    </source>
</evidence>